<accession>A0A0G4GHY9</accession>
<evidence type="ECO:0000256" key="1">
    <source>
        <dbReference type="SAM" id="MobiDB-lite"/>
    </source>
</evidence>
<sequence length="437" mass="47512">MIRPLLPLLFLLIPSCEGSVTADFLFECLQRQGDAAGFDMKGATPADFQTVVQKIEKMPSVVADLVKTSCDTLTPEALESLVGGAKNSKTVPDPQIESLTSRRRRRLSPTGSRRLSPTGSSNAFPPAYPTRDLVESLYSLSSESSVENAGIPVVFGTDNFQQDGVSLLNPQVDVGCQNELGHSVLAGALRPSCQQLTGPRWHLYQRPRDTPEPSLRFYTKGTPSINLCTPSPPKLLPWPDRNFELGSVPFVGGPGAPDEITLPNGSLSTQTPLSSLFDFTCVGGNATGGIAELTEVPQKFNFNITNGFQLVQRTLFEIVGPDAGNGFDRVFPVGEQADLSDTDALNAQLENRCDTEKEARDAKALFASRFLLDVADLICDVAPEITKVQTFMWISAASRLRTNTWTCSYCVKVDSKPSLEFLTTPSRDTNVRLQFLA</sequence>
<keyword evidence="2" id="KW-0732">Signal</keyword>
<dbReference type="VEuPathDB" id="CryptoDB:Cvel_21969"/>
<feature type="chain" id="PRO_5005190031" evidence="2">
    <location>
        <begin position="19"/>
        <end position="437"/>
    </location>
</feature>
<feature type="compositionally biased region" description="Low complexity" evidence="1">
    <location>
        <begin position="108"/>
        <end position="117"/>
    </location>
</feature>
<feature type="region of interest" description="Disordered" evidence="1">
    <location>
        <begin position="84"/>
        <end position="127"/>
    </location>
</feature>
<reference evidence="3" key="1">
    <citation type="submission" date="2014-11" db="EMBL/GenBank/DDBJ databases">
        <authorList>
            <person name="Otto D Thomas"/>
            <person name="Naeem Raeece"/>
        </authorList>
    </citation>
    <scope>NUCLEOTIDE SEQUENCE</scope>
</reference>
<gene>
    <name evidence="3" type="ORF">Cvel_21969</name>
</gene>
<dbReference type="AlphaFoldDB" id="A0A0G4GHY9"/>
<organism evidence="3">
    <name type="scientific">Chromera velia CCMP2878</name>
    <dbReference type="NCBI Taxonomy" id="1169474"/>
    <lineage>
        <taxon>Eukaryota</taxon>
        <taxon>Sar</taxon>
        <taxon>Alveolata</taxon>
        <taxon>Colpodellida</taxon>
        <taxon>Chromeraceae</taxon>
        <taxon>Chromera</taxon>
    </lineage>
</organism>
<feature type="signal peptide" evidence="2">
    <location>
        <begin position="1"/>
        <end position="18"/>
    </location>
</feature>
<dbReference type="EMBL" id="CDMZ01001229">
    <property type="protein sequence ID" value="CEM29361.1"/>
    <property type="molecule type" value="Genomic_DNA"/>
</dbReference>
<name>A0A0G4GHY9_9ALVE</name>
<protein>
    <submittedName>
        <fullName evidence="3">Uncharacterized protein</fullName>
    </submittedName>
</protein>
<evidence type="ECO:0000256" key="2">
    <source>
        <dbReference type="SAM" id="SignalP"/>
    </source>
</evidence>
<proteinExistence type="predicted"/>
<evidence type="ECO:0000313" key="3">
    <source>
        <dbReference type="EMBL" id="CEM29361.1"/>
    </source>
</evidence>